<keyword evidence="4 7" id="KW-0812">Transmembrane</keyword>
<evidence type="ECO:0000313" key="8">
    <source>
        <dbReference type="EMBL" id="QNO54594.1"/>
    </source>
</evidence>
<feature type="transmembrane region" description="Helical" evidence="7">
    <location>
        <begin position="6"/>
        <end position="25"/>
    </location>
</feature>
<accession>A0A7G9Z2W0</accession>
<organism evidence="8">
    <name type="scientific">Candidatus Methanophaga sp. ANME-1 ERB7</name>
    <dbReference type="NCBI Taxonomy" id="2759913"/>
    <lineage>
        <taxon>Archaea</taxon>
        <taxon>Methanobacteriati</taxon>
        <taxon>Methanobacteriota</taxon>
        <taxon>Stenosarchaea group</taxon>
        <taxon>Methanomicrobia</taxon>
        <taxon>Candidatus Methanophagales</taxon>
        <taxon>Candidatus Methanophagaceae</taxon>
        <taxon>Candidatus Methanophaga</taxon>
    </lineage>
</organism>
<dbReference type="InterPro" id="IPR002771">
    <property type="entry name" value="Multi_antbiot-R_MarC"/>
</dbReference>
<feature type="transmembrane region" description="Helical" evidence="7">
    <location>
        <begin position="50"/>
        <end position="71"/>
    </location>
</feature>
<evidence type="ECO:0000256" key="6">
    <source>
        <dbReference type="ARBA" id="ARBA00023136"/>
    </source>
</evidence>
<comment type="similarity">
    <text evidence="2 7">Belongs to the UPF0056 (MarC) family.</text>
</comment>
<evidence type="ECO:0000256" key="1">
    <source>
        <dbReference type="ARBA" id="ARBA00004651"/>
    </source>
</evidence>
<name>A0A7G9Z2W0_9EURY</name>
<feature type="transmembrane region" description="Helical" evidence="7">
    <location>
        <begin position="189"/>
        <end position="208"/>
    </location>
</feature>
<keyword evidence="6 7" id="KW-0472">Membrane</keyword>
<keyword evidence="3" id="KW-1003">Cell membrane</keyword>
<keyword evidence="5 7" id="KW-1133">Transmembrane helix</keyword>
<gene>
    <name evidence="8" type="ORF">MGEBMHLL_00003</name>
</gene>
<evidence type="ECO:0000256" key="7">
    <source>
        <dbReference type="RuleBase" id="RU362048"/>
    </source>
</evidence>
<dbReference type="EMBL" id="MT631587">
    <property type="protein sequence ID" value="QNO54594.1"/>
    <property type="molecule type" value="Genomic_DNA"/>
</dbReference>
<feature type="transmembrane region" description="Helical" evidence="7">
    <location>
        <begin position="77"/>
        <end position="94"/>
    </location>
</feature>
<protein>
    <recommendedName>
        <fullName evidence="7">UPF0056 membrane protein</fullName>
    </recommendedName>
</protein>
<dbReference type="NCBIfam" id="TIGR00427">
    <property type="entry name" value="NAAT family transporter"/>
    <property type="match status" value="1"/>
</dbReference>
<reference evidence="8" key="1">
    <citation type="submission" date="2020-06" db="EMBL/GenBank/DDBJ databases">
        <title>Unique genomic features of the anaerobic methanotrophic archaea.</title>
        <authorList>
            <person name="Chadwick G.L."/>
            <person name="Skennerton C.T."/>
            <person name="Laso-Perez R."/>
            <person name="Leu A.O."/>
            <person name="Speth D.R."/>
            <person name="Yu H."/>
            <person name="Morgan-Lang C."/>
            <person name="Hatzenpichler R."/>
            <person name="Goudeau D."/>
            <person name="Malmstrom R."/>
            <person name="Brazelton W.J."/>
            <person name="Woyke T."/>
            <person name="Hallam S.J."/>
            <person name="Tyson G.W."/>
            <person name="Wegener G."/>
            <person name="Boetius A."/>
            <person name="Orphan V."/>
        </authorList>
    </citation>
    <scope>NUCLEOTIDE SEQUENCE</scope>
</reference>
<feature type="transmembrane region" description="Helical" evidence="7">
    <location>
        <begin position="115"/>
        <end position="141"/>
    </location>
</feature>
<dbReference type="PANTHER" id="PTHR33508">
    <property type="entry name" value="UPF0056 MEMBRANE PROTEIN YHCE"/>
    <property type="match status" value="1"/>
</dbReference>
<evidence type="ECO:0000256" key="3">
    <source>
        <dbReference type="ARBA" id="ARBA00022475"/>
    </source>
</evidence>
<evidence type="ECO:0000256" key="4">
    <source>
        <dbReference type="ARBA" id="ARBA00022692"/>
    </source>
</evidence>
<dbReference type="Pfam" id="PF01914">
    <property type="entry name" value="MarC"/>
    <property type="match status" value="1"/>
</dbReference>
<sequence length="218" mass="22901">MDTTTLVGFLCTCLGGYFAIMNPIANTPVFISLTQGDDVATKKAVARNSLLFAFVLIAVLSFAGNFIFKLFGITQPALQITGGIIIFIIGYHMLQGSSSKVHTPSDDDLESSRKARLNVAISPLGIPLLAGPGTIAVAMGYAAGFELIHVILSLLAFGVICGITYLCFRGSEEIVEHLGQNGLNVITRLMGLFLAAIGTGMVLSGLGADIHTFTTSLS</sequence>
<evidence type="ECO:0000256" key="5">
    <source>
        <dbReference type="ARBA" id="ARBA00022989"/>
    </source>
</evidence>
<dbReference type="PANTHER" id="PTHR33508:SF1">
    <property type="entry name" value="UPF0056 MEMBRANE PROTEIN YHCE"/>
    <property type="match status" value="1"/>
</dbReference>
<comment type="subcellular location">
    <subcellularLocation>
        <location evidence="1 7">Cell membrane</location>
        <topology evidence="1 7">Multi-pass membrane protein</topology>
    </subcellularLocation>
</comment>
<proteinExistence type="inferred from homology"/>
<dbReference type="GO" id="GO:0005886">
    <property type="term" value="C:plasma membrane"/>
    <property type="evidence" value="ECO:0007669"/>
    <property type="project" value="UniProtKB-SubCell"/>
</dbReference>
<dbReference type="AlphaFoldDB" id="A0A7G9Z2W0"/>
<feature type="transmembrane region" description="Helical" evidence="7">
    <location>
        <begin position="147"/>
        <end position="168"/>
    </location>
</feature>
<evidence type="ECO:0000256" key="2">
    <source>
        <dbReference type="ARBA" id="ARBA00009784"/>
    </source>
</evidence>